<sequence>TLTSTFPVTTIFEATTTFTSFSESVFTTTSAIPNTLSSPAFTSSVPSISISSSGTAMSANGPQSTSGSLQVGAQSQPICAGKGIDASAAGLIATIIVPSVIGLIIWITFAILRPRFRQIYALREWFVQPQLRPKPLGSGFFAFLHPPVPLVPDFPSASDARSPDAQKALPSDENLAQRSLWLALLICLGWTVLGLAGALPLYLVNMPCLATSTGGGESRFGGAYGTLQDLSLLRLLRLLDDGNVSTNFAVTFSPVGKRAVIDGVDFAPQIRTRLIILVVLTLVVGVLPALWKILKEYTKLVHYRRIWAEERCEGKEMAWLSARDAPGFAGWGEKRIKDFLVKSGLSGGFENGNGNGNGNGKNNGSKTEKLAPGSRRISGPYSPRSQRRNEQQPLTSLEEAELEVDISSLFSIGDTQRLALLIDERDEILENLEIAETRYISSFRLSTPDPSIADFQAPPVPPKDNRPYISRPLPLGPAQKKRTRRGRRTLNPAFAASSLAPTSFVAPSQYYKLHGLRGVSGGRFGGSEYSYREEDEPPLSTSINSRVIGSRFQEVNRNSAAYGRLPMGTYVGVSEKGELGGESERSYIPDPRRYGPNHLGYSEEDGDRRSLTGQIDGEDWVDLEDEVDYDEMPGPDEGVPPQGRGGRRLKEQPPSKRETFPLRSNEPVGHAAMDEIPPPHLRLQPHQPFVRPLSGKNFDDLGEVYGDIRHWRTRLKGINAEIADAQRDCYNDIADGSRVLGWLMIGKGLRHLQGAQLIEGRAKEDIRWDVLQNERTAVDKWVWWTVIIVVGVLLAAALTAAAGLAVVTAPDVAHYLPFLEPLLTAHPLVAGLATSLAPAVAATLFICLALMAIHWATNIRGAVSVSGGQLLAFKATFFLITFVVGLWIITVGSLLFAFEAFSSDPAGNRERSSSVANGSIYLSAFALAIIVNGAIIFPGLLVLQPIRLWKVMKAEKQAVTPRQRFRAVYPRTYNPSFALGACILAIVFASTFAVIFPLIAPAVVILILLSLVAHRYLVGYVYGRTHSQTGGLLQIWLLRRFGSLLALQPLLLGLILLSRQLWVLGGVCCGVALAVVLFVEVYTSWKMRLPGRKSLKPITQNSIDEFANTTRPPSSKGSRRPIDEESTSLVSSARNTNRIRGSMASVLEMMSLTLAVMPSPSAHRGPIPLETETLDDLTATERAARTHPDAPPLLPPLPFTDHAEEMASILYAPELIAPPPIIWLPNDSAGVARSEAVDLQKYHDLQVTLDVRSRDDVMPRRSSSRSR</sequence>
<feature type="transmembrane region" description="Helical" evidence="2">
    <location>
        <begin position="972"/>
        <end position="996"/>
    </location>
</feature>
<feature type="transmembrane region" description="Helical" evidence="2">
    <location>
        <begin position="918"/>
        <end position="943"/>
    </location>
</feature>
<feature type="region of interest" description="Disordered" evidence="1">
    <location>
        <begin position="350"/>
        <end position="396"/>
    </location>
</feature>
<dbReference type="EMBL" id="KL198006">
    <property type="protein sequence ID" value="KDQ31178.1"/>
    <property type="molecule type" value="Genomic_DNA"/>
</dbReference>
<dbReference type="Proteomes" id="UP000027073">
    <property type="component" value="Unassembled WGS sequence"/>
</dbReference>
<dbReference type="InterPro" id="IPR003864">
    <property type="entry name" value="CSC1/OSCA1-like_7TM"/>
</dbReference>
<gene>
    <name evidence="4" type="ORF">PLEOSDRAFT_1027395</name>
</gene>
<feature type="transmembrane region" description="Helical" evidence="2">
    <location>
        <begin position="274"/>
        <end position="294"/>
    </location>
</feature>
<feature type="region of interest" description="Disordered" evidence="1">
    <location>
        <begin position="579"/>
        <end position="663"/>
    </location>
</feature>
<keyword evidence="2" id="KW-1133">Transmembrane helix</keyword>
<feature type="transmembrane region" description="Helical" evidence="2">
    <location>
        <begin position="877"/>
        <end position="898"/>
    </location>
</feature>
<dbReference type="OrthoDB" id="2591106at2759"/>
<evidence type="ECO:0000256" key="2">
    <source>
        <dbReference type="SAM" id="Phobius"/>
    </source>
</evidence>
<feature type="transmembrane region" description="Helical" evidence="2">
    <location>
        <begin position="91"/>
        <end position="112"/>
    </location>
</feature>
<dbReference type="GO" id="GO:0005886">
    <property type="term" value="C:plasma membrane"/>
    <property type="evidence" value="ECO:0007669"/>
    <property type="project" value="TreeGrafter"/>
</dbReference>
<dbReference type="GO" id="GO:0005227">
    <property type="term" value="F:calcium-activated cation channel activity"/>
    <property type="evidence" value="ECO:0007669"/>
    <property type="project" value="InterPro"/>
</dbReference>
<feature type="non-terminal residue" evidence="4">
    <location>
        <position position="1267"/>
    </location>
</feature>
<feature type="transmembrane region" description="Helical" evidence="2">
    <location>
        <begin position="781"/>
        <end position="808"/>
    </location>
</feature>
<feature type="region of interest" description="Disordered" evidence="1">
    <location>
        <begin position="451"/>
        <end position="485"/>
    </location>
</feature>
<dbReference type="PANTHER" id="PTHR13018:SF5">
    <property type="entry name" value="RE44586P"/>
    <property type="match status" value="1"/>
</dbReference>
<feature type="compositionally biased region" description="Basic and acidic residues" evidence="1">
    <location>
        <begin position="579"/>
        <end position="593"/>
    </location>
</feature>
<keyword evidence="2" id="KW-0472">Membrane</keyword>
<dbReference type="InterPro" id="IPR045122">
    <property type="entry name" value="Csc1-like"/>
</dbReference>
<feature type="region of interest" description="Disordered" evidence="1">
    <location>
        <begin position="1102"/>
        <end position="1134"/>
    </location>
</feature>
<feature type="transmembrane region" description="Helical" evidence="2">
    <location>
        <begin position="1035"/>
        <end position="1056"/>
    </location>
</feature>
<dbReference type="InParanoid" id="A0A067NSX6"/>
<evidence type="ECO:0000313" key="5">
    <source>
        <dbReference type="Proteomes" id="UP000027073"/>
    </source>
</evidence>
<feature type="transmembrane region" description="Helical" evidence="2">
    <location>
        <begin position="1002"/>
        <end position="1023"/>
    </location>
</feature>
<feature type="transmembrane region" description="Helical" evidence="2">
    <location>
        <begin position="1062"/>
        <end position="1083"/>
    </location>
</feature>
<dbReference type="VEuPathDB" id="FungiDB:PLEOSDRAFT_1027395"/>
<name>A0A067NSX6_PLEO1</name>
<feature type="compositionally biased region" description="Basic and acidic residues" evidence="1">
    <location>
        <begin position="648"/>
        <end position="660"/>
    </location>
</feature>
<feature type="non-terminal residue" evidence="4">
    <location>
        <position position="1"/>
    </location>
</feature>
<dbReference type="HOGENOM" id="CLU_005496_0_0_1"/>
<accession>A0A067NSX6</accession>
<feature type="domain" description="CSC1/OSCA1-like 7TM region" evidence="3">
    <location>
        <begin position="781"/>
        <end position="1054"/>
    </location>
</feature>
<proteinExistence type="predicted"/>
<organism evidence="4 5">
    <name type="scientific">Pleurotus ostreatus (strain PC15)</name>
    <name type="common">Oyster mushroom</name>
    <dbReference type="NCBI Taxonomy" id="1137138"/>
    <lineage>
        <taxon>Eukaryota</taxon>
        <taxon>Fungi</taxon>
        <taxon>Dikarya</taxon>
        <taxon>Basidiomycota</taxon>
        <taxon>Agaricomycotina</taxon>
        <taxon>Agaricomycetes</taxon>
        <taxon>Agaricomycetidae</taxon>
        <taxon>Agaricales</taxon>
        <taxon>Pleurotineae</taxon>
        <taxon>Pleurotaceae</taxon>
        <taxon>Pleurotus</taxon>
    </lineage>
</organism>
<dbReference type="PANTHER" id="PTHR13018">
    <property type="entry name" value="PROBABLE MEMBRANE PROTEIN DUF221-RELATED"/>
    <property type="match status" value="1"/>
</dbReference>
<feature type="transmembrane region" description="Helical" evidence="2">
    <location>
        <begin position="180"/>
        <end position="203"/>
    </location>
</feature>
<evidence type="ECO:0000313" key="4">
    <source>
        <dbReference type="EMBL" id="KDQ31178.1"/>
    </source>
</evidence>
<feature type="compositionally biased region" description="Acidic residues" evidence="1">
    <location>
        <begin position="616"/>
        <end position="634"/>
    </location>
</feature>
<feature type="compositionally biased region" description="Polar residues" evidence="1">
    <location>
        <begin position="1102"/>
        <end position="1116"/>
    </location>
</feature>
<dbReference type="Pfam" id="PF02714">
    <property type="entry name" value="RSN1_7TM"/>
    <property type="match status" value="1"/>
</dbReference>
<evidence type="ECO:0000256" key="1">
    <source>
        <dbReference type="SAM" id="MobiDB-lite"/>
    </source>
</evidence>
<feature type="transmembrane region" description="Helical" evidence="2">
    <location>
        <begin position="828"/>
        <end position="856"/>
    </location>
</feature>
<evidence type="ECO:0000259" key="3">
    <source>
        <dbReference type="Pfam" id="PF02714"/>
    </source>
</evidence>
<protein>
    <recommendedName>
        <fullName evidence="3">CSC1/OSCA1-like 7TM region domain-containing protein</fullName>
    </recommendedName>
</protein>
<keyword evidence="2" id="KW-0812">Transmembrane</keyword>
<reference evidence="5" key="1">
    <citation type="journal article" date="2014" name="Proc. Natl. Acad. Sci. U.S.A.">
        <title>Extensive sampling of basidiomycete genomes demonstrates inadequacy of the white-rot/brown-rot paradigm for wood decay fungi.</title>
        <authorList>
            <person name="Riley R."/>
            <person name="Salamov A.A."/>
            <person name="Brown D.W."/>
            <person name="Nagy L.G."/>
            <person name="Floudas D."/>
            <person name="Held B.W."/>
            <person name="Levasseur A."/>
            <person name="Lombard V."/>
            <person name="Morin E."/>
            <person name="Otillar R."/>
            <person name="Lindquist E.A."/>
            <person name="Sun H."/>
            <person name="LaButti K.M."/>
            <person name="Schmutz J."/>
            <person name="Jabbour D."/>
            <person name="Luo H."/>
            <person name="Baker S.E."/>
            <person name="Pisabarro A.G."/>
            <person name="Walton J.D."/>
            <person name="Blanchette R.A."/>
            <person name="Henrissat B."/>
            <person name="Martin F."/>
            <person name="Cullen D."/>
            <person name="Hibbett D.S."/>
            <person name="Grigoriev I.V."/>
        </authorList>
    </citation>
    <scope>NUCLEOTIDE SEQUENCE [LARGE SCALE GENOMIC DNA]</scope>
    <source>
        <strain evidence="5">PC15</strain>
    </source>
</reference>
<feature type="compositionally biased region" description="Gly residues" evidence="1">
    <location>
        <begin position="350"/>
        <end position="361"/>
    </location>
</feature>
<dbReference type="AlphaFoldDB" id="A0A067NSX6"/>